<sequence length="164" mass="17598">MFSFLKKKKEPGLQDMVLYAPVSGEAVELGQVPDQVFASKMMGEGVAFEFSGQTIAAPCDAEVTLIANTLHAVGLLADNGAEILIHIGLDTTELNGEGFEARVSVGQRVKRGDRLITFDRSFIEGKGYSLITPMVITNSSDFSVEVLKTAATFEEAQSPIIKLG</sequence>
<accession>A0A4P5PES2</accession>
<keyword evidence="6" id="KW-0598">Phosphotransferase system</keyword>
<evidence type="ECO:0000256" key="2">
    <source>
        <dbReference type="ARBA" id="ARBA00004651"/>
    </source>
</evidence>
<keyword evidence="10" id="KW-1185">Reference proteome</keyword>
<dbReference type="GO" id="GO:0005886">
    <property type="term" value="C:plasma membrane"/>
    <property type="evidence" value="ECO:0007669"/>
    <property type="project" value="UniProtKB-SubCell"/>
</dbReference>
<proteinExistence type="predicted"/>
<evidence type="ECO:0000256" key="7">
    <source>
        <dbReference type="ARBA" id="ARBA00022777"/>
    </source>
</evidence>
<comment type="caution">
    <text evidence="9">The sequence shown here is derived from an EMBL/GenBank/DDBJ whole genome shotgun (WGS) entry which is preliminary data.</text>
</comment>
<evidence type="ECO:0000256" key="4">
    <source>
        <dbReference type="ARBA" id="ARBA00022597"/>
    </source>
</evidence>
<dbReference type="InterPro" id="IPR011055">
    <property type="entry name" value="Dup_hybrid_motif"/>
</dbReference>
<gene>
    <name evidence="9" type="ORF">NRIC_27320</name>
</gene>
<dbReference type="NCBIfam" id="TIGR00830">
    <property type="entry name" value="PTBA"/>
    <property type="match status" value="1"/>
</dbReference>
<organism evidence="9 10">
    <name type="scientific">Enterococcus florum</name>
    <dbReference type="NCBI Taxonomy" id="2480627"/>
    <lineage>
        <taxon>Bacteria</taxon>
        <taxon>Bacillati</taxon>
        <taxon>Bacillota</taxon>
        <taxon>Bacilli</taxon>
        <taxon>Lactobacillales</taxon>
        <taxon>Enterococcaceae</taxon>
        <taxon>Enterococcus</taxon>
    </lineage>
</organism>
<dbReference type="SUPFAM" id="SSF51261">
    <property type="entry name" value="Duplicated hybrid motif"/>
    <property type="match status" value="1"/>
</dbReference>
<dbReference type="AlphaFoldDB" id="A0A4P5PES2"/>
<keyword evidence="3" id="KW-0813">Transport</keyword>
<protein>
    <submittedName>
        <fullName evidence="9">PTS glucose transporter subunit IIA</fullName>
    </submittedName>
</protein>
<evidence type="ECO:0000256" key="6">
    <source>
        <dbReference type="ARBA" id="ARBA00022683"/>
    </source>
</evidence>
<dbReference type="EMBL" id="BJCC01000024">
    <property type="protein sequence ID" value="GCF94841.1"/>
    <property type="molecule type" value="Genomic_DNA"/>
</dbReference>
<dbReference type="Proteomes" id="UP000290567">
    <property type="component" value="Unassembled WGS sequence"/>
</dbReference>
<evidence type="ECO:0000256" key="3">
    <source>
        <dbReference type="ARBA" id="ARBA00022448"/>
    </source>
</evidence>
<dbReference type="RefSeq" id="WP_227873809.1">
    <property type="nucleotide sequence ID" value="NZ_BJCC01000024.1"/>
</dbReference>
<evidence type="ECO:0000256" key="1">
    <source>
        <dbReference type="ARBA" id="ARBA00004496"/>
    </source>
</evidence>
<dbReference type="Gene3D" id="2.70.70.10">
    <property type="entry name" value="Glucose Permease (Domain IIA)"/>
    <property type="match status" value="1"/>
</dbReference>
<dbReference type="PANTHER" id="PTHR45008">
    <property type="entry name" value="PTS SYSTEM GLUCOSE-SPECIFIC EIIA COMPONENT"/>
    <property type="match status" value="1"/>
</dbReference>
<evidence type="ECO:0000313" key="10">
    <source>
        <dbReference type="Proteomes" id="UP000290567"/>
    </source>
</evidence>
<dbReference type="PROSITE" id="PS51093">
    <property type="entry name" value="PTS_EIIA_TYPE_1"/>
    <property type="match status" value="1"/>
</dbReference>
<keyword evidence="7" id="KW-0418">Kinase</keyword>
<evidence type="ECO:0000256" key="5">
    <source>
        <dbReference type="ARBA" id="ARBA00022679"/>
    </source>
</evidence>
<dbReference type="Pfam" id="PF00358">
    <property type="entry name" value="PTS_EIIA_1"/>
    <property type="match status" value="1"/>
</dbReference>
<reference evidence="10" key="1">
    <citation type="submission" date="2019-02" db="EMBL/GenBank/DDBJ databases">
        <title>Draft genome sequence of Enterococcus sp. Gos25-1.</title>
        <authorList>
            <person name="Tanaka N."/>
            <person name="Shiwa Y."/>
            <person name="Fujita N."/>
        </authorList>
    </citation>
    <scope>NUCLEOTIDE SEQUENCE [LARGE SCALE GENOMIC DNA]</scope>
    <source>
        <strain evidence="10">Gos25-1</strain>
    </source>
</reference>
<dbReference type="InterPro" id="IPR001127">
    <property type="entry name" value="PTS_EIIA_1_perm"/>
</dbReference>
<dbReference type="FunFam" id="2.70.70.10:FF:000001">
    <property type="entry name" value="PTS system glucose-specific IIA component"/>
    <property type="match status" value="1"/>
</dbReference>
<dbReference type="GO" id="GO:0009401">
    <property type="term" value="P:phosphoenolpyruvate-dependent sugar phosphotransferase system"/>
    <property type="evidence" value="ECO:0007669"/>
    <property type="project" value="UniProtKB-KW"/>
</dbReference>
<dbReference type="PANTHER" id="PTHR45008:SF1">
    <property type="entry name" value="PTS SYSTEM GLUCOSE-SPECIFIC EIIA COMPONENT"/>
    <property type="match status" value="1"/>
</dbReference>
<dbReference type="InterPro" id="IPR050890">
    <property type="entry name" value="PTS_EIIA_component"/>
</dbReference>
<dbReference type="GO" id="GO:0005737">
    <property type="term" value="C:cytoplasm"/>
    <property type="evidence" value="ECO:0007669"/>
    <property type="project" value="UniProtKB-SubCell"/>
</dbReference>
<evidence type="ECO:0000313" key="9">
    <source>
        <dbReference type="EMBL" id="GCF94841.1"/>
    </source>
</evidence>
<keyword evidence="4 9" id="KW-0762">Sugar transport</keyword>
<keyword evidence="5" id="KW-0808">Transferase</keyword>
<comment type="subcellular location">
    <subcellularLocation>
        <location evidence="2">Cell membrane</location>
        <topology evidence="2">Multi-pass membrane protein</topology>
    </subcellularLocation>
    <subcellularLocation>
        <location evidence="1">Cytoplasm</location>
    </subcellularLocation>
</comment>
<dbReference type="GO" id="GO:0016301">
    <property type="term" value="F:kinase activity"/>
    <property type="evidence" value="ECO:0007669"/>
    <property type="project" value="UniProtKB-KW"/>
</dbReference>
<feature type="domain" description="PTS EIIA type-1" evidence="8">
    <location>
        <begin position="34"/>
        <end position="138"/>
    </location>
</feature>
<name>A0A4P5PES2_9ENTE</name>
<evidence type="ECO:0000259" key="8">
    <source>
        <dbReference type="PROSITE" id="PS51093"/>
    </source>
</evidence>